<dbReference type="Proteomes" id="UP000434276">
    <property type="component" value="Unassembled WGS sequence"/>
</dbReference>
<reference evidence="4" key="2">
    <citation type="submission" date="2016-03" db="EMBL/GenBank/DDBJ databases">
        <title>Full-length assembly of Arabidopsis thaliana Ler reveals the complement of translocations and inversions.</title>
        <authorList>
            <person name="Zapata L."/>
            <person name="Schneeberger K."/>
            <person name="Ossowski S."/>
        </authorList>
    </citation>
    <scope>NUCLEOTIDE SEQUENCE [LARGE SCALE GENOMIC DNA]</scope>
    <source>
        <tissue evidence="4">Leaf</tissue>
    </source>
</reference>
<dbReference type="Proteomes" id="UP000078284">
    <property type="component" value="Chromosome 1"/>
</dbReference>
<dbReference type="Araport" id="AT1G56415"/>
<gene>
    <name evidence="2" type="ordered locus">At1g56415</name>
    <name evidence="4" type="ordered locus">AXX17_At1g51100</name>
    <name evidence="5" type="ORF">AN1_LOCUS4788</name>
    <name evidence="3" type="ORF">C24_LOCUS4674</name>
</gene>
<evidence type="ECO:0000313" key="4">
    <source>
        <dbReference type="EMBL" id="OAP15576.1"/>
    </source>
</evidence>
<evidence type="ECO:0008006" key="9">
    <source>
        <dbReference type="Google" id="ProtNLM"/>
    </source>
</evidence>
<dbReference type="RefSeq" id="NP_974040.1">
    <property type="nucleotide sequence ID" value="NM_202311.3"/>
</dbReference>
<proteinExistence type="predicted"/>
<reference evidence="3 8" key="3">
    <citation type="submission" date="2019-12" db="EMBL/GenBank/DDBJ databases">
        <authorList>
            <person name="Jiao W.-B."/>
            <person name="Schneeberger K."/>
        </authorList>
    </citation>
    <scope>NUCLEOTIDE SEQUENCE [LARGE SCALE GENOMIC DNA]</scope>
    <source>
        <strain evidence="7">cv. An-1</strain>
        <strain evidence="8">cv. C24</strain>
    </source>
</reference>
<dbReference type="KEGG" id="ath:AT1G56415"/>
<organism evidence="4 6">
    <name type="scientific">Arabidopsis thaliana</name>
    <name type="common">Mouse-ear cress</name>
    <dbReference type="NCBI Taxonomy" id="3702"/>
    <lineage>
        <taxon>Eukaryota</taxon>
        <taxon>Viridiplantae</taxon>
        <taxon>Streptophyta</taxon>
        <taxon>Embryophyta</taxon>
        <taxon>Tracheophyta</taxon>
        <taxon>Spermatophyta</taxon>
        <taxon>Magnoliopsida</taxon>
        <taxon>eudicotyledons</taxon>
        <taxon>Gunneridae</taxon>
        <taxon>Pentapetalae</taxon>
        <taxon>rosids</taxon>
        <taxon>malvids</taxon>
        <taxon>Brassicales</taxon>
        <taxon>Brassicaceae</taxon>
        <taxon>Camelineae</taxon>
        <taxon>Arabidopsis</taxon>
    </lineage>
</organism>
<keyword evidence="1" id="KW-0732">Signal</keyword>
<dbReference type="EMBL" id="CACRSJ010000104">
    <property type="protein sequence ID" value="VYS49309.1"/>
    <property type="molecule type" value="Genomic_DNA"/>
</dbReference>
<dbReference type="EMBL" id="LUHQ01000001">
    <property type="protein sequence ID" value="OAP15576.1"/>
    <property type="molecule type" value="Genomic_DNA"/>
</dbReference>
<protein>
    <recommendedName>
        <fullName evidence="9">Thionin-like protein</fullName>
    </recommendedName>
</protein>
<accession>A0A178WBK6</accession>
<dbReference type="EMBL" id="CACSHJ010000087">
    <property type="protein sequence ID" value="CAA0299265.1"/>
    <property type="molecule type" value="Genomic_DNA"/>
</dbReference>
<dbReference type="OrthoDB" id="1096116at2759"/>
<evidence type="ECO:0000313" key="7">
    <source>
        <dbReference type="Proteomes" id="UP000426265"/>
    </source>
</evidence>
<dbReference type="GeneID" id="2745834"/>
<evidence type="ECO:0000313" key="6">
    <source>
        <dbReference type="Proteomes" id="UP000078284"/>
    </source>
</evidence>
<evidence type="ECO:0000313" key="5">
    <source>
        <dbReference type="EMBL" id="VYS49309.1"/>
    </source>
</evidence>
<dbReference type="ExpressionAtlas" id="A0A178WBK6">
    <property type="expression patterns" value="baseline and differential"/>
</dbReference>
<feature type="signal peptide" evidence="1">
    <location>
        <begin position="1"/>
        <end position="20"/>
    </location>
</feature>
<dbReference type="Proteomes" id="UP000426265">
    <property type="component" value="Unassembled WGS sequence"/>
</dbReference>
<evidence type="ECO:0000313" key="8">
    <source>
        <dbReference type="Proteomes" id="UP000434276"/>
    </source>
</evidence>
<evidence type="ECO:0000256" key="1">
    <source>
        <dbReference type="SAM" id="SignalP"/>
    </source>
</evidence>
<evidence type="ECO:0000313" key="2">
    <source>
        <dbReference type="Araport" id="AT1G56415"/>
    </source>
</evidence>
<dbReference type="OMA" id="RTTCATK"/>
<evidence type="ECO:0000313" key="3">
    <source>
        <dbReference type="EMBL" id="CAA0299265.1"/>
    </source>
</evidence>
<feature type="chain" id="PRO_5038293598" description="Thionin-like protein" evidence="1">
    <location>
        <begin position="21"/>
        <end position="94"/>
    </location>
</feature>
<reference evidence="6" key="1">
    <citation type="journal article" date="2016" name="Proc. Natl. Acad. Sci. U.S.A.">
        <title>Chromosome-level assembly of Arabidopsis thaliana Ler reveals the extent of translocation and inversion polymorphisms.</title>
        <authorList>
            <person name="Zapata L."/>
            <person name="Ding J."/>
            <person name="Willing E.M."/>
            <person name="Hartwig B."/>
            <person name="Bezdan D."/>
            <person name="Jiao W.B."/>
            <person name="Patel V."/>
            <person name="Velikkakam James G."/>
            <person name="Koornneef M."/>
            <person name="Ossowski S."/>
            <person name="Schneeberger K."/>
        </authorList>
    </citation>
    <scope>NUCLEOTIDE SEQUENCE [LARGE SCALE GENOMIC DNA]</scope>
    <source>
        <strain evidence="6">cv. Landsberg erecta</strain>
    </source>
</reference>
<sequence>MVSIMKIMMIMVLLVVGVSAKTVEECKRTTCATKCRDSKSFACSDCIIHCAFPGSESKISQPRALCLRNCDVGCRPSNTCYQRCIKHCPPQSLI</sequence>
<dbReference type="AlphaFoldDB" id="A0A178WBK6"/>
<name>A0A178WBK6_ARATH</name>